<organism evidence="2 3">
    <name type="scientific">Ottowia pentelensis</name>
    <dbReference type="NCBI Taxonomy" id="511108"/>
    <lineage>
        <taxon>Bacteria</taxon>
        <taxon>Pseudomonadati</taxon>
        <taxon>Pseudomonadota</taxon>
        <taxon>Betaproteobacteria</taxon>
        <taxon>Burkholderiales</taxon>
        <taxon>Comamonadaceae</taxon>
        <taxon>Ottowia</taxon>
    </lineage>
</organism>
<evidence type="ECO:0000313" key="3">
    <source>
        <dbReference type="Proteomes" id="UP001589834"/>
    </source>
</evidence>
<dbReference type="InterPro" id="IPR023353">
    <property type="entry name" value="LemA-like_dom_sf"/>
</dbReference>
<feature type="region of interest" description="Disordered" evidence="1">
    <location>
        <begin position="59"/>
        <end position="79"/>
    </location>
</feature>
<protein>
    <submittedName>
        <fullName evidence="2">LemA family protein</fullName>
    </submittedName>
</protein>
<accession>A0ABV6PNL3</accession>
<name>A0ABV6PNL3_9BURK</name>
<keyword evidence="3" id="KW-1185">Reference proteome</keyword>
<proteinExistence type="predicted"/>
<dbReference type="EMBL" id="JBHLTN010000006">
    <property type="protein sequence ID" value="MFC0591424.1"/>
    <property type="molecule type" value="Genomic_DNA"/>
</dbReference>
<evidence type="ECO:0000256" key="1">
    <source>
        <dbReference type="SAM" id="MobiDB-lite"/>
    </source>
</evidence>
<dbReference type="Proteomes" id="UP001589834">
    <property type="component" value="Unassembled WGS sequence"/>
</dbReference>
<reference evidence="2 3" key="1">
    <citation type="submission" date="2024-09" db="EMBL/GenBank/DDBJ databases">
        <authorList>
            <person name="Sun Q."/>
            <person name="Mori K."/>
        </authorList>
    </citation>
    <scope>NUCLEOTIDE SEQUENCE [LARGE SCALE GENOMIC DNA]</scope>
    <source>
        <strain evidence="2 3">NCAIM B.02336</strain>
    </source>
</reference>
<dbReference type="RefSeq" id="WP_377479440.1">
    <property type="nucleotide sequence ID" value="NZ_JBHLTN010000006.1"/>
</dbReference>
<evidence type="ECO:0000313" key="2">
    <source>
        <dbReference type="EMBL" id="MFC0591424.1"/>
    </source>
</evidence>
<dbReference type="SUPFAM" id="SSF140478">
    <property type="entry name" value="LemA-like"/>
    <property type="match status" value="1"/>
</dbReference>
<feature type="compositionally biased region" description="Low complexity" evidence="1">
    <location>
        <begin position="59"/>
        <end position="73"/>
    </location>
</feature>
<sequence length="198" mass="20653">MSDGLVIAIALAALALFWAVGAYNRLVRLRAAIGTAFAPLDARFNERLAWMGEALKPGDGAAGAEATDGADAASTPEPPSWARLGAASEQWALALAPVRARPADADAVGRLVLAHAALDAAWASIPVQDWASHVAIDATPVLAQWERLRQQEQPLVAAFNAAVQRYNAAIGQFPAALMARLCGFRAAQGLPLLEDGPA</sequence>
<gene>
    <name evidence="2" type="ORF">ACFFGG_02535</name>
</gene>
<dbReference type="Gene3D" id="1.20.1440.20">
    <property type="entry name" value="LemA-like domain"/>
    <property type="match status" value="1"/>
</dbReference>
<comment type="caution">
    <text evidence="2">The sequence shown here is derived from an EMBL/GenBank/DDBJ whole genome shotgun (WGS) entry which is preliminary data.</text>
</comment>